<organism evidence="1 2">
    <name type="scientific">Lactobacillus apis</name>
    <dbReference type="NCBI Taxonomy" id="303541"/>
    <lineage>
        <taxon>Bacteria</taxon>
        <taxon>Bacillati</taxon>
        <taxon>Bacillota</taxon>
        <taxon>Bacilli</taxon>
        <taxon>Lactobacillales</taxon>
        <taxon>Lactobacillaceae</taxon>
        <taxon>Lactobacillus</taxon>
    </lineage>
</organism>
<evidence type="ECO:0000313" key="1">
    <source>
        <dbReference type="EMBL" id="KJY61129.1"/>
    </source>
</evidence>
<evidence type="ECO:0000313" key="2">
    <source>
        <dbReference type="Proteomes" id="UP000033682"/>
    </source>
</evidence>
<dbReference type="STRING" id="303541.JF72_04060"/>
<dbReference type="RefSeq" id="WP_046306422.1">
    <property type="nucleotide sequence ID" value="NZ_CAMLAW010000036.1"/>
</dbReference>
<reference evidence="1 2" key="1">
    <citation type="submission" date="2015-01" db="EMBL/GenBank/DDBJ databases">
        <title>Comparative genomics of the lactic acid bacteria isolated from the honey bee gut.</title>
        <authorList>
            <person name="Ellegaard K.M."/>
            <person name="Tamarit D."/>
            <person name="Javelind E."/>
            <person name="Olofsson T."/>
            <person name="Andersson S.G."/>
            <person name="Vasquez A."/>
        </authorList>
    </citation>
    <scope>NUCLEOTIDE SEQUENCE [LARGE SCALE GENOMIC DNA]</scope>
    <source>
        <strain evidence="1 2">Hma11</strain>
    </source>
</reference>
<dbReference type="Proteomes" id="UP000033682">
    <property type="component" value="Unassembled WGS sequence"/>
</dbReference>
<keyword evidence="2" id="KW-1185">Reference proteome</keyword>
<proteinExistence type="predicted"/>
<accession>A0A0F4LS61</accession>
<dbReference type="PATRIC" id="fig|303541.3.peg.555"/>
<protein>
    <submittedName>
        <fullName evidence="1">Uncharacterized protein</fullName>
    </submittedName>
</protein>
<comment type="caution">
    <text evidence="1">The sequence shown here is derived from an EMBL/GenBank/DDBJ whole genome shotgun (WGS) entry which is preliminary data.</text>
</comment>
<gene>
    <name evidence="1" type="ORF">JF72_04060</name>
</gene>
<dbReference type="AlphaFoldDB" id="A0A0F4LS61"/>
<name>A0A0F4LS61_9LACO</name>
<dbReference type="HOGENOM" id="CLU_1667121_0_0_9"/>
<dbReference type="EMBL" id="JXLG01000005">
    <property type="protein sequence ID" value="KJY61129.1"/>
    <property type="molecule type" value="Genomic_DNA"/>
</dbReference>
<sequence length="159" mass="18234">MKKLQEKSTFVGRPFSDQLMDDQRTFSSCNVEMEQDQVFQAFLAEHELTDQRASMIVFGPENFMYWYGVLVPNEVEVPSGLMRFVLPQNEVALEELDQQNLAFFSQPLNSVLPTFLQKVGDEGIQMYENPGDSLTPYFVQTLNLATKKLAQMLYLDASE</sequence>